<dbReference type="InterPro" id="IPR052160">
    <property type="entry name" value="Gypsy_RT_Integrase-like"/>
</dbReference>
<protein>
    <submittedName>
        <fullName evidence="1">Protein NYNRIN-like</fullName>
    </submittedName>
</protein>
<dbReference type="Proteomes" id="UP000325315">
    <property type="component" value="Unassembled WGS sequence"/>
</dbReference>
<dbReference type="PANTHER" id="PTHR47266">
    <property type="entry name" value="ENDONUCLEASE-RELATED"/>
    <property type="match status" value="1"/>
</dbReference>
<keyword evidence="2" id="KW-1185">Reference proteome</keyword>
<proteinExistence type="predicted"/>
<dbReference type="EMBL" id="SMMG02000006">
    <property type="protein sequence ID" value="KAA3469712.1"/>
    <property type="molecule type" value="Genomic_DNA"/>
</dbReference>
<sequence length="350" mass="40752">MTRFRVFYTTVIQHHMEDTSGECELLQMFSNLAFIGQTCLQMHMNFAKLTVVVNELGTYQRVVELFDVWGINFIGPFPPSWGKIYILVVVDYDSKWVKVVALSTNDAKSVLKILHKNIFTKFDTLRALISDEGVKHKIVTAYHPHTNGQAEVLNREIQQILKKVVNSTNKDWSSRLDKALWAYRTAFKTPLGMSTFKLVYGKPFCLPIELERKAFWAIKKLDMDLINASNNRLLELNEMEEFKSQAYENAKLRWHVLLFNSRLKLFLGKLKFRWFGPFEVVHYYPHGAVEVKDSKTDFNFKVNGQRLKHFWGATILCDKHSIALRTAYYFVSNGLTYAIFITLYASENIF</sequence>
<dbReference type="AlphaFoldDB" id="A0A5B6VKP4"/>
<dbReference type="Gene3D" id="3.30.420.10">
    <property type="entry name" value="Ribonuclease H-like superfamily/Ribonuclease H"/>
    <property type="match status" value="1"/>
</dbReference>
<dbReference type="GO" id="GO:0003676">
    <property type="term" value="F:nucleic acid binding"/>
    <property type="evidence" value="ECO:0007669"/>
    <property type="project" value="InterPro"/>
</dbReference>
<accession>A0A5B6VKP4</accession>
<dbReference type="SUPFAM" id="SSF53098">
    <property type="entry name" value="Ribonuclease H-like"/>
    <property type="match status" value="1"/>
</dbReference>
<organism evidence="1 2">
    <name type="scientific">Gossypium australe</name>
    <dbReference type="NCBI Taxonomy" id="47621"/>
    <lineage>
        <taxon>Eukaryota</taxon>
        <taxon>Viridiplantae</taxon>
        <taxon>Streptophyta</taxon>
        <taxon>Embryophyta</taxon>
        <taxon>Tracheophyta</taxon>
        <taxon>Spermatophyta</taxon>
        <taxon>Magnoliopsida</taxon>
        <taxon>eudicotyledons</taxon>
        <taxon>Gunneridae</taxon>
        <taxon>Pentapetalae</taxon>
        <taxon>rosids</taxon>
        <taxon>malvids</taxon>
        <taxon>Malvales</taxon>
        <taxon>Malvaceae</taxon>
        <taxon>Malvoideae</taxon>
        <taxon>Gossypium</taxon>
    </lineage>
</organism>
<dbReference type="InterPro" id="IPR012337">
    <property type="entry name" value="RNaseH-like_sf"/>
</dbReference>
<reference evidence="2" key="1">
    <citation type="journal article" date="2019" name="Plant Biotechnol. J.">
        <title>Genome sequencing of the Australian wild diploid species Gossypium australe highlights disease resistance and delayed gland morphogenesis.</title>
        <authorList>
            <person name="Cai Y."/>
            <person name="Cai X."/>
            <person name="Wang Q."/>
            <person name="Wang P."/>
            <person name="Zhang Y."/>
            <person name="Cai C."/>
            <person name="Xu Y."/>
            <person name="Wang K."/>
            <person name="Zhou Z."/>
            <person name="Wang C."/>
            <person name="Geng S."/>
            <person name="Li B."/>
            <person name="Dong Q."/>
            <person name="Hou Y."/>
            <person name="Wang H."/>
            <person name="Ai P."/>
            <person name="Liu Z."/>
            <person name="Yi F."/>
            <person name="Sun M."/>
            <person name="An G."/>
            <person name="Cheng J."/>
            <person name="Zhang Y."/>
            <person name="Shi Q."/>
            <person name="Xie Y."/>
            <person name="Shi X."/>
            <person name="Chang Y."/>
            <person name="Huang F."/>
            <person name="Chen Y."/>
            <person name="Hong S."/>
            <person name="Mi L."/>
            <person name="Sun Q."/>
            <person name="Zhang L."/>
            <person name="Zhou B."/>
            <person name="Peng R."/>
            <person name="Zhang X."/>
            <person name="Liu F."/>
        </authorList>
    </citation>
    <scope>NUCLEOTIDE SEQUENCE [LARGE SCALE GENOMIC DNA]</scope>
    <source>
        <strain evidence="2">cv. PA1801</strain>
    </source>
</reference>
<gene>
    <name evidence="1" type="ORF">EPI10_015473</name>
</gene>
<name>A0A5B6VKP4_9ROSI</name>
<dbReference type="InterPro" id="IPR036397">
    <property type="entry name" value="RNaseH_sf"/>
</dbReference>
<evidence type="ECO:0000313" key="1">
    <source>
        <dbReference type="EMBL" id="KAA3469712.1"/>
    </source>
</evidence>
<comment type="caution">
    <text evidence="1">The sequence shown here is derived from an EMBL/GenBank/DDBJ whole genome shotgun (WGS) entry which is preliminary data.</text>
</comment>
<evidence type="ECO:0000313" key="2">
    <source>
        <dbReference type="Proteomes" id="UP000325315"/>
    </source>
</evidence>
<dbReference type="OrthoDB" id="1001372at2759"/>